<sequence>MDARRILIPIFRAIEDGAGRVLTLLDAEPSRDALLTRRGPSAVGTRLEELRKDLLASTPRPSDTDED</sequence>
<accession>A0A848KNI3</accession>
<proteinExistence type="predicted"/>
<reference evidence="2 3" key="1">
    <citation type="submission" date="2019-05" db="EMBL/GenBank/DDBJ databases">
        <authorList>
            <person name="Lee S.D."/>
        </authorList>
    </citation>
    <scope>NUCLEOTIDE SEQUENCE [LARGE SCALE GENOMIC DNA]</scope>
    <source>
        <strain evidence="2 3">YC2-7</strain>
    </source>
</reference>
<gene>
    <name evidence="2" type="ORF">FGL95_24520</name>
</gene>
<evidence type="ECO:0000313" key="2">
    <source>
        <dbReference type="EMBL" id="NMN98212.1"/>
    </source>
</evidence>
<feature type="region of interest" description="Disordered" evidence="1">
    <location>
        <begin position="48"/>
        <end position="67"/>
    </location>
</feature>
<name>A0A848KNI3_9NOCA</name>
<dbReference type="EMBL" id="VCQU01000010">
    <property type="protein sequence ID" value="NMN98212.1"/>
    <property type="molecule type" value="Genomic_DNA"/>
</dbReference>
<dbReference type="AlphaFoldDB" id="A0A848KNI3"/>
<evidence type="ECO:0000256" key="1">
    <source>
        <dbReference type="SAM" id="MobiDB-lite"/>
    </source>
</evidence>
<dbReference type="Proteomes" id="UP000535543">
    <property type="component" value="Unassembled WGS sequence"/>
</dbReference>
<organism evidence="2 3">
    <name type="scientific">Antrihabitans stalactiti</name>
    <dbReference type="NCBI Taxonomy" id="2584121"/>
    <lineage>
        <taxon>Bacteria</taxon>
        <taxon>Bacillati</taxon>
        <taxon>Actinomycetota</taxon>
        <taxon>Actinomycetes</taxon>
        <taxon>Mycobacteriales</taxon>
        <taxon>Nocardiaceae</taxon>
        <taxon>Antrihabitans</taxon>
    </lineage>
</organism>
<dbReference type="RefSeq" id="WP_169592160.1">
    <property type="nucleotide sequence ID" value="NZ_VCQU01000010.1"/>
</dbReference>
<protein>
    <submittedName>
        <fullName evidence="2">Uncharacterized protein</fullName>
    </submittedName>
</protein>
<reference evidence="2 3" key="2">
    <citation type="submission" date="2020-06" db="EMBL/GenBank/DDBJ databases">
        <title>Antribacter stalactiti gen. nov., sp. nov., a new member of the family Nacardiaceae isolated from a cave.</title>
        <authorList>
            <person name="Kim I.S."/>
        </authorList>
    </citation>
    <scope>NUCLEOTIDE SEQUENCE [LARGE SCALE GENOMIC DNA]</scope>
    <source>
        <strain evidence="2 3">YC2-7</strain>
    </source>
</reference>
<keyword evidence="3" id="KW-1185">Reference proteome</keyword>
<comment type="caution">
    <text evidence="2">The sequence shown here is derived from an EMBL/GenBank/DDBJ whole genome shotgun (WGS) entry which is preliminary data.</text>
</comment>
<evidence type="ECO:0000313" key="3">
    <source>
        <dbReference type="Proteomes" id="UP000535543"/>
    </source>
</evidence>